<keyword evidence="11" id="KW-1185">Reference proteome</keyword>
<dbReference type="CDD" id="cd05235">
    <property type="entry name" value="SDR_e1"/>
    <property type="match status" value="1"/>
</dbReference>
<dbReference type="Pfam" id="PF23024">
    <property type="entry name" value="AMP-dom_DIP2-like"/>
    <property type="match status" value="1"/>
</dbReference>
<feature type="domain" description="AMP-dependent synthetase/ligase" evidence="7">
    <location>
        <begin position="31"/>
        <end position="414"/>
    </location>
</feature>
<dbReference type="NCBIfam" id="TIGR01746">
    <property type="entry name" value="Thioester-redct"/>
    <property type="match status" value="1"/>
</dbReference>
<dbReference type="InterPro" id="IPR036291">
    <property type="entry name" value="NAD(P)-bd_dom_sf"/>
</dbReference>
<evidence type="ECO:0000256" key="4">
    <source>
        <dbReference type="ARBA" id="ARBA00022598"/>
    </source>
</evidence>
<evidence type="ECO:0000256" key="5">
    <source>
        <dbReference type="ARBA" id="ARBA00022832"/>
    </source>
</evidence>
<dbReference type="GO" id="GO:0008610">
    <property type="term" value="P:lipid biosynthetic process"/>
    <property type="evidence" value="ECO:0007669"/>
    <property type="project" value="InterPro"/>
</dbReference>
<evidence type="ECO:0000256" key="3">
    <source>
        <dbReference type="ARBA" id="ARBA00022553"/>
    </source>
</evidence>
<dbReference type="RefSeq" id="WP_186744325.1">
    <property type="nucleotide sequence ID" value="NZ_CP060394.1"/>
</dbReference>
<dbReference type="Pfam" id="PF00501">
    <property type="entry name" value="AMP-binding"/>
    <property type="match status" value="1"/>
</dbReference>
<gene>
    <name evidence="10" type="ORF">H7849_03990</name>
</gene>
<feature type="domain" description="Thioester reductase (TE)" evidence="8">
    <location>
        <begin position="718"/>
        <end position="955"/>
    </location>
</feature>
<dbReference type="Gene3D" id="3.40.50.12780">
    <property type="entry name" value="N-terminal domain of ligase-like"/>
    <property type="match status" value="1"/>
</dbReference>
<dbReference type="Gene3D" id="3.40.50.720">
    <property type="entry name" value="NAD(P)-binding Rossmann-like Domain"/>
    <property type="match status" value="1"/>
</dbReference>
<dbReference type="PANTHER" id="PTHR22754:SF32">
    <property type="entry name" value="DISCO-INTERACTING PROTEIN 2"/>
    <property type="match status" value="1"/>
</dbReference>
<comment type="similarity">
    <text evidence="1">Belongs to the ATP-dependent AMP-binding enzyme family.</text>
</comment>
<evidence type="ECO:0000256" key="2">
    <source>
        <dbReference type="ARBA" id="ARBA00022450"/>
    </source>
</evidence>
<dbReference type="GO" id="GO:0071766">
    <property type="term" value="P:Actinobacterium-type cell wall biogenesis"/>
    <property type="evidence" value="ECO:0007669"/>
    <property type="project" value="UniProtKB-ARBA"/>
</dbReference>
<evidence type="ECO:0000313" key="11">
    <source>
        <dbReference type="Proteomes" id="UP000515312"/>
    </source>
</evidence>
<dbReference type="InterPro" id="IPR000873">
    <property type="entry name" value="AMP-dep_synth/lig_dom"/>
</dbReference>
<proteinExistence type="inferred from homology"/>
<dbReference type="GO" id="GO:0016874">
    <property type="term" value="F:ligase activity"/>
    <property type="evidence" value="ECO:0007669"/>
    <property type="project" value="UniProtKB-KW"/>
</dbReference>
<keyword evidence="2" id="KW-0596">Phosphopantetheine</keyword>
<evidence type="ECO:0000256" key="6">
    <source>
        <dbReference type="ARBA" id="ARBA00023098"/>
    </source>
</evidence>
<keyword evidence="4" id="KW-0436">Ligase</keyword>
<evidence type="ECO:0000259" key="9">
    <source>
        <dbReference type="Pfam" id="PF23024"/>
    </source>
</evidence>
<name>A0A7G8BKS4_9BACT</name>
<feature type="domain" description="AMP-binding enzyme C-terminal" evidence="9">
    <location>
        <begin position="460"/>
        <end position="568"/>
    </location>
</feature>
<dbReference type="FunFam" id="3.40.50.12780:FF:000013">
    <property type="entry name" value="Long-chain-fatty-acid--AMP ligase FadD32"/>
    <property type="match status" value="1"/>
</dbReference>
<sequence length="1098" mass="121750">MASILDQLDKLGDEHPHKLLYSYIDLNGNPIECYSYASFLHRTKAIAGHLRKEGRFAAEDRLLLAYPPGLEMICAFFGCVRAGLIPVPVYPPGSRGFQSALYKMVHIAKDCQAAGILTSKDYHASLKTNLARRGVSKSGVDVDYISGLPWIVTEDFVDMISDELFSDTSKILFLQYTSGSTMEPKGVMVTHENILHTYPLVIDHPDPVVVSWLPQYHDMGLIGCYLYPALKGGTMHGFASMDFIQRPILWFDAITTYRATATAAPNFAYDYCLRAGRLSKESLDDCDLSSLRVLMCAAEPVKPDTYTRFLEAFQPYGLESESFYAAYGLAENTLAVSLGGRNIVSVNKRALALGKARMTTEVSEIDNATQIVSCGTPLPGIDVKIVDPELHVALEPGLIGEIWVAGNGKCLGYWRNPELTLKQFRARIVDDSPYDDGYLRTGDMGFFHDGELFVCGRIKDMIILRGQNYYPQDIENVVERASGLIRANCVAAFQIHEDSEPALAIVAEVKNPNALPDARKIAAAVRNFLNVEVALISFIAPRAIPRTSSGKIMRHKTKHMWLEGQFTVLSEFSREKDAGAFPSGSDIQSSFDELKARYNLTGMESYNLVEAGLDSLDLVVFMHELKELLKDKGAEMLARQVDIGVIQRVSVAELFQLAEQLERAPEEALVLLRHSLAAFRKEQREAEKQMMSDDSKLIFAPSIPASLPEIPVMNHVLLTGGTGFIGPFLMKSLLEQTQAKIYVLVRSSDEVKGSQRLRAAMESMGPCPARLMQMFEARVIPLCGDLGQPNLGLSPDVWDFLANEIDTVFHNGATVNYLFNYDRMRDANVLGTNEVLRLAFEGKSKEFNYVSTTFVFGWAVKSVLYETDFNKDMELLDFGYSQSKWVAEQVVADARSRGLSTRIFRPALVSPSITGGGNNFDIAVRLVAFMVNHGIGVDALNQVSFVPADIVANNIVAISTTPGTENKTYHVVRDDYANMMDITGLITKSTGRQFEIFSVSDFVPELIRRCRKEDLLFPLLDFLVGSVDNITAMEFKRYDSSSYQAARDASAWGKADPSLEDTVNGILKFMHRKGIISVAAREPNAVLPLDTRMACTDA</sequence>
<keyword evidence="6" id="KW-0443">Lipid metabolism</keyword>
<dbReference type="InterPro" id="IPR045851">
    <property type="entry name" value="AMP-bd_C_sf"/>
</dbReference>
<dbReference type="SUPFAM" id="SSF51735">
    <property type="entry name" value="NAD(P)-binding Rossmann-fold domains"/>
    <property type="match status" value="1"/>
</dbReference>
<dbReference type="InterPro" id="IPR040097">
    <property type="entry name" value="FAAL/FAAC"/>
</dbReference>
<accession>A0A7G8BKS4</accession>
<dbReference type="SUPFAM" id="SSF56801">
    <property type="entry name" value="Acetyl-CoA synthetase-like"/>
    <property type="match status" value="1"/>
</dbReference>
<evidence type="ECO:0000259" key="7">
    <source>
        <dbReference type="Pfam" id="PF00501"/>
    </source>
</evidence>
<dbReference type="Proteomes" id="UP000515312">
    <property type="component" value="Chromosome"/>
</dbReference>
<keyword evidence="3" id="KW-0597">Phosphoprotein</keyword>
<dbReference type="AlphaFoldDB" id="A0A7G8BKS4"/>
<dbReference type="EMBL" id="CP060394">
    <property type="protein sequence ID" value="QNI33144.1"/>
    <property type="molecule type" value="Genomic_DNA"/>
</dbReference>
<dbReference type="GO" id="GO:0006631">
    <property type="term" value="P:fatty acid metabolic process"/>
    <property type="evidence" value="ECO:0007669"/>
    <property type="project" value="UniProtKB-KW"/>
</dbReference>
<dbReference type="InterPro" id="IPR042099">
    <property type="entry name" value="ANL_N_sf"/>
</dbReference>
<dbReference type="CDD" id="cd05931">
    <property type="entry name" value="FAAL"/>
    <property type="match status" value="1"/>
</dbReference>
<dbReference type="PANTHER" id="PTHR22754">
    <property type="entry name" value="DISCO-INTERACTING PROTEIN 2 DIP2 -RELATED"/>
    <property type="match status" value="1"/>
</dbReference>
<evidence type="ECO:0000259" key="8">
    <source>
        <dbReference type="Pfam" id="PF07993"/>
    </source>
</evidence>
<protein>
    <submittedName>
        <fullName evidence="10">Thioester reductase domain-containing protein</fullName>
    </submittedName>
</protein>
<evidence type="ECO:0000256" key="1">
    <source>
        <dbReference type="ARBA" id="ARBA00006432"/>
    </source>
</evidence>
<dbReference type="InterPro" id="IPR010080">
    <property type="entry name" value="Thioester_reductase-like_dom"/>
</dbReference>
<dbReference type="InterPro" id="IPR025110">
    <property type="entry name" value="AMP-bd_C"/>
</dbReference>
<keyword evidence="5" id="KW-0276">Fatty acid metabolism</keyword>
<dbReference type="InterPro" id="IPR013120">
    <property type="entry name" value="FAR_NAD-bd"/>
</dbReference>
<dbReference type="Pfam" id="PF07993">
    <property type="entry name" value="NAD_binding_4"/>
    <property type="match status" value="1"/>
</dbReference>
<dbReference type="KEGG" id="adin:H7849_03990"/>
<evidence type="ECO:0000313" key="10">
    <source>
        <dbReference type="EMBL" id="QNI33144.1"/>
    </source>
</evidence>
<dbReference type="Gene3D" id="3.30.300.30">
    <property type="match status" value="1"/>
</dbReference>
<reference evidence="10 11" key="1">
    <citation type="submission" date="2020-08" db="EMBL/GenBank/DDBJ databases">
        <title>Edaphobacter telluris sp. nov. and Acidobacterium dinghuensis sp. nov., two acidobacteria isolated from forest soil.</title>
        <authorList>
            <person name="Fu J."/>
            <person name="Qiu L."/>
        </authorList>
    </citation>
    <scope>NUCLEOTIDE SEQUENCE [LARGE SCALE GENOMIC DNA]</scope>
    <source>
        <strain evidence="10">4Y35</strain>
    </source>
</reference>
<organism evidence="10 11">
    <name type="scientific">Alloacidobacterium dinghuense</name>
    <dbReference type="NCBI Taxonomy" id="2763107"/>
    <lineage>
        <taxon>Bacteria</taxon>
        <taxon>Pseudomonadati</taxon>
        <taxon>Acidobacteriota</taxon>
        <taxon>Terriglobia</taxon>
        <taxon>Terriglobales</taxon>
        <taxon>Acidobacteriaceae</taxon>
        <taxon>Alloacidobacterium</taxon>
    </lineage>
</organism>